<dbReference type="AlphaFoldDB" id="A0A0D0C9H7"/>
<dbReference type="InterPro" id="IPR036881">
    <property type="entry name" value="Glyco_hydro_3_C_sf"/>
</dbReference>
<dbReference type="EMBL" id="KN834814">
    <property type="protein sequence ID" value="KIK54622.1"/>
    <property type="molecule type" value="Genomic_DNA"/>
</dbReference>
<evidence type="ECO:0000256" key="2">
    <source>
        <dbReference type="ARBA" id="ARBA00022801"/>
    </source>
</evidence>
<dbReference type="InterPro" id="IPR001764">
    <property type="entry name" value="Glyco_hydro_3_N"/>
</dbReference>
<evidence type="ECO:0000313" key="7">
    <source>
        <dbReference type="Proteomes" id="UP000053593"/>
    </source>
</evidence>
<accession>A0A0D0C9H7</accession>
<dbReference type="Gene3D" id="3.40.50.1700">
    <property type="entry name" value="Glycoside hydrolase family 3 C-terminal domain"/>
    <property type="match status" value="1"/>
</dbReference>
<dbReference type="SUPFAM" id="SSF51445">
    <property type="entry name" value="(Trans)glycosidases"/>
    <property type="match status" value="2"/>
</dbReference>
<dbReference type="Pfam" id="PF00933">
    <property type="entry name" value="Glyco_hydro_3"/>
    <property type="match status" value="1"/>
</dbReference>
<dbReference type="Gene3D" id="3.20.20.300">
    <property type="entry name" value="Glycoside hydrolase, family 3, N-terminal domain"/>
    <property type="match status" value="1"/>
</dbReference>
<organism evidence="6 7">
    <name type="scientific">Collybiopsis luxurians FD-317 M1</name>
    <dbReference type="NCBI Taxonomy" id="944289"/>
    <lineage>
        <taxon>Eukaryota</taxon>
        <taxon>Fungi</taxon>
        <taxon>Dikarya</taxon>
        <taxon>Basidiomycota</taxon>
        <taxon>Agaricomycotina</taxon>
        <taxon>Agaricomycetes</taxon>
        <taxon>Agaricomycetidae</taxon>
        <taxon>Agaricales</taxon>
        <taxon>Marasmiineae</taxon>
        <taxon>Omphalotaceae</taxon>
        <taxon>Collybiopsis</taxon>
        <taxon>Collybiopsis luxurians</taxon>
    </lineage>
</organism>
<dbReference type="InterPro" id="IPR050226">
    <property type="entry name" value="NagZ_Beta-hexosaminidase"/>
</dbReference>
<feature type="domain" description="Glycoside hydrolase family 3 N-terminal" evidence="5">
    <location>
        <begin position="79"/>
        <end position="350"/>
    </location>
</feature>
<reference evidence="6 7" key="1">
    <citation type="submission" date="2014-04" db="EMBL/GenBank/DDBJ databases">
        <title>Evolutionary Origins and Diversification of the Mycorrhizal Mutualists.</title>
        <authorList>
            <consortium name="DOE Joint Genome Institute"/>
            <consortium name="Mycorrhizal Genomics Consortium"/>
            <person name="Kohler A."/>
            <person name="Kuo A."/>
            <person name="Nagy L.G."/>
            <person name="Floudas D."/>
            <person name="Copeland A."/>
            <person name="Barry K.W."/>
            <person name="Cichocki N."/>
            <person name="Veneault-Fourrey C."/>
            <person name="LaButti K."/>
            <person name="Lindquist E.A."/>
            <person name="Lipzen A."/>
            <person name="Lundell T."/>
            <person name="Morin E."/>
            <person name="Murat C."/>
            <person name="Riley R."/>
            <person name="Ohm R."/>
            <person name="Sun H."/>
            <person name="Tunlid A."/>
            <person name="Henrissat B."/>
            <person name="Grigoriev I.V."/>
            <person name="Hibbett D.S."/>
            <person name="Martin F."/>
        </authorList>
    </citation>
    <scope>NUCLEOTIDE SEQUENCE [LARGE SCALE GENOMIC DNA]</scope>
    <source>
        <strain evidence="6 7">FD-317 M1</strain>
    </source>
</reference>
<dbReference type="HOGENOM" id="CLU_008392_5_3_1"/>
<feature type="region of interest" description="Disordered" evidence="4">
    <location>
        <begin position="354"/>
        <end position="380"/>
    </location>
</feature>
<keyword evidence="3" id="KW-0326">Glycosidase</keyword>
<evidence type="ECO:0000256" key="1">
    <source>
        <dbReference type="ARBA" id="ARBA00005336"/>
    </source>
</evidence>
<evidence type="ECO:0000259" key="5">
    <source>
        <dbReference type="Pfam" id="PF00933"/>
    </source>
</evidence>
<evidence type="ECO:0000313" key="6">
    <source>
        <dbReference type="EMBL" id="KIK54622.1"/>
    </source>
</evidence>
<dbReference type="GO" id="GO:0009254">
    <property type="term" value="P:peptidoglycan turnover"/>
    <property type="evidence" value="ECO:0007669"/>
    <property type="project" value="TreeGrafter"/>
</dbReference>
<sequence length="658" mass="70490">MVQSAIPLTDDLKKEIGQHFIFGFHGSTPFSGKGTDILTLTGPGYWAGNVIYMKRNVVEPESEDADAKLGRAEVLAGHIAGLQSHARKSGQTVGLGIGTDQEGGLVSAFSTAGVLTLFPGAMALGSIADASQNSTSSPLEESDVPLPSSSLDFTQAVYAAQGAELDLLGVNWAFAPVGDVNSEPENPVIGVRSFGDDPERVAQHVLSSCKGLTQSGVSPSVKHFLGHGDTRTDSHLGLPRIYKEWTSKSDRTGLEDIELVPFRRVTESLPNDENRDMITIMTGHMSVPLVTGKTDEPASLSSAVTSGILRDPSTATSGRGGLGFTGVVVTDCLEMDAISKTKADLEKEKRGLPVEVGIGSNPGNRSTDPSDKGGEWQGGPGIEEGAVLALEAGADIVMICHTFAKQKAAVERVWAAVSSGRIPLSKLHESSARITKWKKSLNLEWAQYNERRGSTWDQTVWEQLKRRNAVLSSAAYARAISCLSPADKDPQPLDSKGKVVIFTPEMESYNLAVDDASGILRTKGGAIRNTAGASFLSFVDAIKNRVGPRNVRHVVFGPKDNDVESADLDEQVIFALRNADRGRWQLKVFENILGSTKDKNVVVISSSTPYDLVGFKSPHLQRCTHLACCEYTKPALEAVERIIFGEGKAIGRVPVRMV</sequence>
<dbReference type="Proteomes" id="UP000053593">
    <property type="component" value="Unassembled WGS sequence"/>
</dbReference>
<keyword evidence="7" id="KW-1185">Reference proteome</keyword>
<name>A0A0D0C9H7_9AGAR</name>
<evidence type="ECO:0000256" key="4">
    <source>
        <dbReference type="SAM" id="MobiDB-lite"/>
    </source>
</evidence>
<evidence type="ECO:0000256" key="3">
    <source>
        <dbReference type="ARBA" id="ARBA00023295"/>
    </source>
</evidence>
<keyword evidence="2 6" id="KW-0378">Hydrolase</keyword>
<comment type="similarity">
    <text evidence="1">Belongs to the glycosyl hydrolase 3 family.</text>
</comment>
<gene>
    <name evidence="6" type="ORF">GYMLUDRAFT_206340</name>
</gene>
<dbReference type="PANTHER" id="PTHR30480:SF16">
    <property type="entry name" value="GLYCOSIDE HYDROLASE FAMILY 3 DOMAIN PROTEIN"/>
    <property type="match status" value="1"/>
</dbReference>
<protein>
    <submittedName>
        <fullName evidence="6">Glycoside hydrolase family 3 protein</fullName>
    </submittedName>
</protein>
<dbReference type="GO" id="GO:0004553">
    <property type="term" value="F:hydrolase activity, hydrolyzing O-glycosyl compounds"/>
    <property type="evidence" value="ECO:0007669"/>
    <property type="project" value="InterPro"/>
</dbReference>
<dbReference type="GO" id="GO:0005975">
    <property type="term" value="P:carbohydrate metabolic process"/>
    <property type="evidence" value="ECO:0007669"/>
    <property type="project" value="InterPro"/>
</dbReference>
<dbReference type="OrthoDB" id="4215304at2759"/>
<dbReference type="InterPro" id="IPR036962">
    <property type="entry name" value="Glyco_hydro_3_N_sf"/>
</dbReference>
<dbReference type="InterPro" id="IPR017853">
    <property type="entry name" value="GH"/>
</dbReference>
<proteinExistence type="inferred from homology"/>
<dbReference type="PANTHER" id="PTHR30480">
    <property type="entry name" value="BETA-HEXOSAMINIDASE-RELATED"/>
    <property type="match status" value="1"/>
</dbReference>